<dbReference type="InterPro" id="IPR052897">
    <property type="entry name" value="Sec-Metab_Biosynth_Hydrolase"/>
</dbReference>
<reference evidence="2 3" key="1">
    <citation type="submission" date="2012-08" db="EMBL/GenBank/DDBJ databases">
        <title>Whole genome shotgun sequence of Gordonia namibiensis NBRC 108229.</title>
        <authorList>
            <person name="Isaki-Nakamura S."/>
            <person name="Hosoyama A."/>
            <person name="Tsuchikane K."/>
            <person name="Katsumata H."/>
            <person name="Baba S."/>
            <person name="Yamazaki S."/>
            <person name="Fujita N."/>
        </authorList>
    </citation>
    <scope>NUCLEOTIDE SEQUENCE [LARGE SCALE GENOMIC DNA]</scope>
    <source>
        <strain evidence="2 3">NBRC 108229</strain>
    </source>
</reference>
<comment type="caution">
    <text evidence="2">The sequence shown here is derived from an EMBL/GenBank/DDBJ whole genome shotgun (WGS) entry which is preliminary data.</text>
</comment>
<evidence type="ECO:0000259" key="1">
    <source>
        <dbReference type="Pfam" id="PF12697"/>
    </source>
</evidence>
<feature type="domain" description="AB hydrolase-1" evidence="1">
    <location>
        <begin position="4"/>
        <end position="233"/>
    </location>
</feature>
<dbReference type="RefSeq" id="WP_006867474.1">
    <property type="nucleotide sequence ID" value="NZ_BAHE01000024.1"/>
</dbReference>
<gene>
    <name evidence="2" type="ORF">GONAM_24_00620</name>
</gene>
<dbReference type="SUPFAM" id="SSF53474">
    <property type="entry name" value="alpha/beta-Hydrolases"/>
    <property type="match status" value="1"/>
</dbReference>
<dbReference type="PANTHER" id="PTHR37017">
    <property type="entry name" value="AB HYDROLASE-1 DOMAIN-CONTAINING PROTEIN-RELATED"/>
    <property type="match status" value="1"/>
</dbReference>
<dbReference type="AlphaFoldDB" id="K6WPH4"/>
<evidence type="ECO:0000313" key="3">
    <source>
        <dbReference type="Proteomes" id="UP000035058"/>
    </source>
</evidence>
<protein>
    <submittedName>
        <fullName evidence="2">Putative hydrolase</fullName>
    </submittedName>
</protein>
<organism evidence="2 3">
    <name type="scientific">Gordonia namibiensis NBRC 108229</name>
    <dbReference type="NCBI Taxonomy" id="1208314"/>
    <lineage>
        <taxon>Bacteria</taxon>
        <taxon>Bacillati</taxon>
        <taxon>Actinomycetota</taxon>
        <taxon>Actinomycetes</taxon>
        <taxon>Mycobacteriales</taxon>
        <taxon>Gordoniaceae</taxon>
        <taxon>Gordonia</taxon>
    </lineage>
</organism>
<evidence type="ECO:0000313" key="2">
    <source>
        <dbReference type="EMBL" id="GAC01306.1"/>
    </source>
</evidence>
<dbReference type="InterPro" id="IPR029058">
    <property type="entry name" value="AB_hydrolase_fold"/>
</dbReference>
<dbReference type="Pfam" id="PF12697">
    <property type="entry name" value="Abhydrolase_6"/>
    <property type="match status" value="1"/>
</dbReference>
<dbReference type="PANTHER" id="PTHR37017:SF11">
    <property type="entry name" value="ESTERASE_LIPASE_THIOESTERASE DOMAIN-CONTAINING PROTEIN"/>
    <property type="match status" value="1"/>
</dbReference>
<proteinExistence type="predicted"/>
<dbReference type="Gene3D" id="3.40.50.1820">
    <property type="entry name" value="alpha/beta hydrolase"/>
    <property type="match status" value="1"/>
</dbReference>
<keyword evidence="2" id="KW-0378">Hydrolase</keyword>
<dbReference type="EMBL" id="BAHE01000024">
    <property type="protein sequence ID" value="GAC01306.1"/>
    <property type="molecule type" value="Genomic_DNA"/>
</dbReference>
<dbReference type="InterPro" id="IPR000073">
    <property type="entry name" value="AB_hydrolase_1"/>
</dbReference>
<keyword evidence="3" id="KW-1185">Reference proteome</keyword>
<dbReference type="Proteomes" id="UP000035058">
    <property type="component" value="Unassembled WGS sequence"/>
</dbReference>
<name>K6WPH4_9ACTN</name>
<sequence>MTTFVLIHGSWHDGPLWEPVITELEALGHTAYGPTVAGHGRGADKNVTHDDCVKSIVDYVESNDLADFVLLGHSYGGTVIARLAEEIPERIQRLIFWNAFVPQPGNSLMDEAPPHYRELFTSLAAATDDNTVMLPFPVWREAFIQDADLETATRTYELLSPEPLQPMADKLDLTRFYQSEIPKSYINATEDIALPPGEWGWHPRMSSRLGMYRLVQLPGSHEVMFTNPKLLAAKIVEAGRP</sequence>
<dbReference type="GO" id="GO:0016787">
    <property type="term" value="F:hydrolase activity"/>
    <property type="evidence" value="ECO:0007669"/>
    <property type="project" value="UniProtKB-KW"/>
</dbReference>
<accession>K6WPH4</accession>